<protein>
    <submittedName>
        <fullName evidence="1">Uncharacterized protein</fullName>
    </submittedName>
</protein>
<organism evidence="1 2">
    <name type="scientific">Caldibacillus debilis</name>
    <dbReference type="NCBI Taxonomy" id="301148"/>
    <lineage>
        <taxon>Bacteria</taxon>
        <taxon>Bacillati</taxon>
        <taxon>Bacillota</taxon>
        <taxon>Bacilli</taxon>
        <taxon>Bacillales</taxon>
        <taxon>Bacillaceae</taxon>
        <taxon>Caldibacillus</taxon>
    </lineage>
</organism>
<dbReference type="EMBL" id="LQYT01000130">
    <property type="protein sequence ID" value="KYD09358.1"/>
    <property type="molecule type" value="Genomic_DNA"/>
</dbReference>
<name>A0A150LAI7_9BACI</name>
<proteinExistence type="predicted"/>
<dbReference type="Proteomes" id="UP000075683">
    <property type="component" value="Unassembled WGS sequence"/>
</dbReference>
<dbReference type="AlphaFoldDB" id="A0A150LAI7"/>
<gene>
    <name evidence="1" type="ORF">B4135_3682</name>
</gene>
<accession>A0A150LAI7</accession>
<sequence length="51" mass="5648">MPGAVFSFGKVPGGPPVFRRERRGMPPVLCRRKNGFPPKKKKAEARIVEIG</sequence>
<evidence type="ECO:0000313" key="1">
    <source>
        <dbReference type="EMBL" id="KYD09358.1"/>
    </source>
</evidence>
<comment type="caution">
    <text evidence="1">The sequence shown here is derived from an EMBL/GenBank/DDBJ whole genome shotgun (WGS) entry which is preliminary data.</text>
</comment>
<evidence type="ECO:0000313" key="2">
    <source>
        <dbReference type="Proteomes" id="UP000075683"/>
    </source>
</evidence>
<reference evidence="1 2" key="1">
    <citation type="submission" date="2016-01" db="EMBL/GenBank/DDBJ databases">
        <title>Draft Genome Sequences of Seven Thermophilic Sporeformers Isolated from Foods.</title>
        <authorList>
            <person name="Berendsen E.M."/>
            <person name="Wells-Bennik M.H."/>
            <person name="Krawcyk A.O."/>
            <person name="De Jong A."/>
            <person name="Holsappel S."/>
            <person name="Eijlander R.T."/>
            <person name="Kuipers O.P."/>
        </authorList>
    </citation>
    <scope>NUCLEOTIDE SEQUENCE [LARGE SCALE GENOMIC DNA]</scope>
    <source>
        <strain evidence="1 2">B4135</strain>
    </source>
</reference>
<dbReference type="STRING" id="301148.B4135_3682"/>